<reference evidence="1" key="2">
    <citation type="submission" date="2020-06" db="EMBL/GenBank/DDBJ databases">
        <authorList>
            <person name="Sheffer M."/>
        </authorList>
    </citation>
    <scope>NUCLEOTIDE SEQUENCE</scope>
</reference>
<dbReference type="Proteomes" id="UP000807504">
    <property type="component" value="Unassembled WGS sequence"/>
</dbReference>
<dbReference type="EMBL" id="JABXBU010000030">
    <property type="protein sequence ID" value="KAF8784972.1"/>
    <property type="molecule type" value="Genomic_DNA"/>
</dbReference>
<reference evidence="1" key="1">
    <citation type="journal article" date="2020" name="bioRxiv">
        <title>Chromosome-level reference genome of the European wasp spider Argiope bruennichi: a resource for studies on range expansion and evolutionary adaptation.</title>
        <authorList>
            <person name="Sheffer M.M."/>
            <person name="Hoppe A."/>
            <person name="Krehenwinkel H."/>
            <person name="Uhl G."/>
            <person name="Kuss A.W."/>
            <person name="Jensen L."/>
            <person name="Jensen C."/>
            <person name="Gillespie R.G."/>
            <person name="Hoff K.J."/>
            <person name="Prost S."/>
        </authorList>
    </citation>
    <scope>NUCLEOTIDE SEQUENCE</scope>
</reference>
<organism evidence="1 2">
    <name type="scientific">Argiope bruennichi</name>
    <name type="common">Wasp spider</name>
    <name type="synonym">Aranea bruennichi</name>
    <dbReference type="NCBI Taxonomy" id="94029"/>
    <lineage>
        <taxon>Eukaryota</taxon>
        <taxon>Metazoa</taxon>
        <taxon>Ecdysozoa</taxon>
        <taxon>Arthropoda</taxon>
        <taxon>Chelicerata</taxon>
        <taxon>Arachnida</taxon>
        <taxon>Araneae</taxon>
        <taxon>Araneomorphae</taxon>
        <taxon>Entelegynae</taxon>
        <taxon>Araneoidea</taxon>
        <taxon>Araneidae</taxon>
        <taxon>Argiope</taxon>
    </lineage>
</organism>
<dbReference type="Pfam" id="PF05380">
    <property type="entry name" value="Peptidase_A17"/>
    <property type="match status" value="1"/>
</dbReference>
<name>A0A8T0F3E8_ARGBR</name>
<proteinExistence type="predicted"/>
<dbReference type="PANTHER" id="PTHR47331">
    <property type="entry name" value="PHD-TYPE DOMAIN-CONTAINING PROTEIN"/>
    <property type="match status" value="1"/>
</dbReference>
<evidence type="ECO:0000313" key="2">
    <source>
        <dbReference type="Proteomes" id="UP000807504"/>
    </source>
</evidence>
<evidence type="ECO:0000313" key="1">
    <source>
        <dbReference type="EMBL" id="KAF8784972.1"/>
    </source>
</evidence>
<protein>
    <submittedName>
        <fullName evidence="1">Uncharacterized protein</fullName>
    </submittedName>
</protein>
<comment type="caution">
    <text evidence="1">The sequence shown here is derived from an EMBL/GenBank/DDBJ whole genome shotgun (WGS) entry which is preliminary data.</text>
</comment>
<accession>A0A8T0F3E8</accession>
<sequence length="212" mass="24628">MQENASPIFESVILGNMQGTDKCINSLETRKEAAKFISETKELMSTAKFDLQGWVTCEKIVEKTQKRYIPKLGLSWDTENDKLSCNSAIKISEENITKRTLFSVAQRIYDPIGFTSPTTLIPKIILQKTWKRKIDWDDVLPPDIYDSDDVLKDRTKLILGDEDENFKCPVLLPEQWTAYYRFDAKINTDMSVERCHRDLKYNSDLQGKWEDD</sequence>
<keyword evidence="2" id="KW-1185">Reference proteome</keyword>
<dbReference type="InterPro" id="IPR008042">
    <property type="entry name" value="Retrotrans_Pao"/>
</dbReference>
<gene>
    <name evidence="1" type="ORF">HNY73_010575</name>
</gene>
<dbReference type="AlphaFoldDB" id="A0A8T0F3E8"/>